<reference evidence="2" key="1">
    <citation type="submission" date="2016-01" db="EMBL/GenBank/DDBJ databases">
        <authorList>
            <person name="Peeters Charlotte."/>
        </authorList>
    </citation>
    <scope>NUCLEOTIDE SEQUENCE [LARGE SCALE GENOMIC DNA]</scope>
</reference>
<name>A0A158E0N9_9BURK</name>
<gene>
    <name evidence="1" type="ORF">AWB76_07856</name>
</gene>
<protein>
    <submittedName>
        <fullName evidence="1">Uncharacterized protein</fullName>
    </submittedName>
</protein>
<evidence type="ECO:0000313" key="2">
    <source>
        <dbReference type="Proteomes" id="UP000054624"/>
    </source>
</evidence>
<organism evidence="1 2">
    <name type="scientific">Caballeronia temeraria</name>
    <dbReference type="NCBI Taxonomy" id="1777137"/>
    <lineage>
        <taxon>Bacteria</taxon>
        <taxon>Pseudomonadati</taxon>
        <taxon>Pseudomonadota</taxon>
        <taxon>Betaproteobacteria</taxon>
        <taxon>Burkholderiales</taxon>
        <taxon>Burkholderiaceae</taxon>
        <taxon>Caballeronia</taxon>
    </lineage>
</organism>
<proteinExistence type="predicted"/>
<dbReference type="EMBL" id="FCOI02000096">
    <property type="protein sequence ID" value="SAL00465.1"/>
    <property type="molecule type" value="Genomic_DNA"/>
</dbReference>
<dbReference type="AlphaFoldDB" id="A0A158E0N9"/>
<evidence type="ECO:0000313" key="1">
    <source>
        <dbReference type="EMBL" id="SAL00465.1"/>
    </source>
</evidence>
<dbReference type="Proteomes" id="UP000054624">
    <property type="component" value="Unassembled WGS sequence"/>
</dbReference>
<sequence length="41" mass="4372">MSRCPASKDVKLLSEESNAMLALRLTPAFGAQFANTVDCNA</sequence>
<keyword evidence="2" id="KW-1185">Reference proteome</keyword>
<accession>A0A158E0N9</accession>